<comment type="caution">
    <text evidence="1">The sequence shown here is derived from an EMBL/GenBank/DDBJ whole genome shotgun (WGS) entry which is preliminary data.</text>
</comment>
<evidence type="ECO:0000313" key="1">
    <source>
        <dbReference type="EMBL" id="CAH2014463.1"/>
    </source>
</evidence>
<keyword evidence="2" id="KW-1185">Reference proteome</keyword>
<dbReference type="Gene3D" id="3.60.10.10">
    <property type="entry name" value="Endonuclease/exonuclease/phosphatase"/>
    <property type="match status" value="1"/>
</dbReference>
<protein>
    <recommendedName>
        <fullName evidence="3">Endonuclease/exonuclease/phosphatase domain-containing protein</fullName>
    </recommendedName>
</protein>
<reference evidence="1" key="1">
    <citation type="submission" date="2022-03" db="EMBL/GenBank/DDBJ databases">
        <authorList>
            <person name="Sayadi A."/>
        </authorList>
    </citation>
    <scope>NUCLEOTIDE SEQUENCE</scope>
</reference>
<dbReference type="InterPro" id="IPR036691">
    <property type="entry name" value="Endo/exonu/phosph_ase_sf"/>
</dbReference>
<sequence length="134" mass="15087">MPQTAVGKSVSSFCRDVKIRGGVAIYVANHVNAVPLSDNLLNLSEELHFEAAGVNVNDLQLISLYRSLDGNFEYFIMKLCRLLDGLDYRKQIVLTGDFNVRFNTLQHQAQELVNLFSCYGFMPIVSQNTRTQVV</sequence>
<dbReference type="PANTHER" id="PTHR33776">
    <property type="entry name" value="ENDO/EXONUCLEASE/PHOSPHATASE DOMAIN-CONTAINING PROTEIN"/>
    <property type="match status" value="1"/>
</dbReference>
<evidence type="ECO:0000313" key="2">
    <source>
        <dbReference type="Proteomes" id="UP001152888"/>
    </source>
</evidence>
<name>A0A9P0QAF4_ACAOB</name>
<dbReference type="PANTHER" id="PTHR33776:SF4">
    <property type="entry name" value="ENDONUCLEASE_EXONUCLEASE_PHOSPHATASE DOMAIN-CONTAINING PROTEIN"/>
    <property type="match status" value="1"/>
</dbReference>
<dbReference type="Proteomes" id="UP001152888">
    <property type="component" value="Unassembled WGS sequence"/>
</dbReference>
<gene>
    <name evidence="1" type="ORF">ACAOBT_LOCUS34139</name>
</gene>
<dbReference type="AlphaFoldDB" id="A0A9P0QAF4"/>
<organism evidence="1 2">
    <name type="scientific">Acanthoscelides obtectus</name>
    <name type="common">Bean weevil</name>
    <name type="synonym">Bruchus obtectus</name>
    <dbReference type="NCBI Taxonomy" id="200917"/>
    <lineage>
        <taxon>Eukaryota</taxon>
        <taxon>Metazoa</taxon>
        <taxon>Ecdysozoa</taxon>
        <taxon>Arthropoda</taxon>
        <taxon>Hexapoda</taxon>
        <taxon>Insecta</taxon>
        <taxon>Pterygota</taxon>
        <taxon>Neoptera</taxon>
        <taxon>Endopterygota</taxon>
        <taxon>Coleoptera</taxon>
        <taxon>Polyphaga</taxon>
        <taxon>Cucujiformia</taxon>
        <taxon>Chrysomeloidea</taxon>
        <taxon>Chrysomelidae</taxon>
        <taxon>Bruchinae</taxon>
        <taxon>Bruchini</taxon>
        <taxon>Acanthoscelides</taxon>
    </lineage>
</organism>
<accession>A0A9P0QAF4</accession>
<dbReference type="SUPFAM" id="SSF56219">
    <property type="entry name" value="DNase I-like"/>
    <property type="match status" value="1"/>
</dbReference>
<dbReference type="EMBL" id="CAKOFQ010008500">
    <property type="protein sequence ID" value="CAH2014463.1"/>
    <property type="molecule type" value="Genomic_DNA"/>
</dbReference>
<proteinExistence type="predicted"/>
<dbReference type="OrthoDB" id="6773291at2759"/>
<evidence type="ECO:0008006" key="3">
    <source>
        <dbReference type="Google" id="ProtNLM"/>
    </source>
</evidence>